<comment type="caution">
    <text evidence="1">The sequence shown here is derived from an EMBL/GenBank/DDBJ whole genome shotgun (WGS) entry which is preliminary data.</text>
</comment>
<evidence type="ECO:0000313" key="2">
    <source>
        <dbReference type="Proteomes" id="UP000827872"/>
    </source>
</evidence>
<gene>
    <name evidence="1" type="ORF">K3G42_029837</name>
</gene>
<organism evidence="1 2">
    <name type="scientific">Sphaerodactylus townsendi</name>
    <dbReference type="NCBI Taxonomy" id="933632"/>
    <lineage>
        <taxon>Eukaryota</taxon>
        <taxon>Metazoa</taxon>
        <taxon>Chordata</taxon>
        <taxon>Craniata</taxon>
        <taxon>Vertebrata</taxon>
        <taxon>Euteleostomi</taxon>
        <taxon>Lepidosauria</taxon>
        <taxon>Squamata</taxon>
        <taxon>Bifurcata</taxon>
        <taxon>Gekkota</taxon>
        <taxon>Sphaerodactylidae</taxon>
        <taxon>Sphaerodactylus</taxon>
    </lineage>
</organism>
<sequence length="104" mass="11851">MDVHLVVLAVHRYRSSIMALYYDASMHTANITHSTEPISMQMYILKKAVCMCVCRQHALCCPGMHKSCTGLGNSEWQNVLLWKCLKSSPHPPTHPPPPREEEEF</sequence>
<evidence type="ECO:0000313" key="1">
    <source>
        <dbReference type="EMBL" id="KAH7993214.1"/>
    </source>
</evidence>
<name>A0ACB8EKY7_9SAUR</name>
<keyword evidence="2" id="KW-1185">Reference proteome</keyword>
<reference evidence="1" key="1">
    <citation type="submission" date="2021-08" db="EMBL/GenBank/DDBJ databases">
        <title>The first chromosome-level gecko genome reveals the dynamic sex chromosomes of Neotropical dwarf geckos (Sphaerodactylidae: Sphaerodactylus).</title>
        <authorList>
            <person name="Pinto B.J."/>
            <person name="Keating S.E."/>
            <person name="Gamble T."/>
        </authorList>
    </citation>
    <scope>NUCLEOTIDE SEQUENCE</scope>
    <source>
        <strain evidence="1">TG3544</strain>
    </source>
</reference>
<protein>
    <submittedName>
        <fullName evidence="1">Uncharacterized protein</fullName>
    </submittedName>
</protein>
<dbReference type="Proteomes" id="UP000827872">
    <property type="component" value="Linkage Group LG03"/>
</dbReference>
<proteinExistence type="predicted"/>
<dbReference type="EMBL" id="CM037616">
    <property type="protein sequence ID" value="KAH7993214.1"/>
    <property type="molecule type" value="Genomic_DNA"/>
</dbReference>
<accession>A0ACB8EKY7</accession>